<dbReference type="InterPro" id="IPR004265">
    <property type="entry name" value="Dirigent"/>
</dbReference>
<comment type="subunit">
    <text evidence="2 4">Homodimer.</text>
</comment>
<evidence type="ECO:0000313" key="6">
    <source>
        <dbReference type="Proteomes" id="UP000001514"/>
    </source>
</evidence>
<keyword evidence="3 4" id="KW-0964">Secreted</keyword>
<dbReference type="InParanoid" id="D8RJ49"/>
<evidence type="ECO:0000256" key="1">
    <source>
        <dbReference type="ARBA" id="ARBA00010746"/>
    </source>
</evidence>
<comment type="subcellular location">
    <subcellularLocation>
        <location evidence="4">Secreted</location>
        <location evidence="4">Extracellular space</location>
        <location evidence="4">Apoplast</location>
    </subcellularLocation>
</comment>
<sequence>LEFYFHDKVDLTNPSNSTVVFVAGPKNAQFGAVFVIDDVLTKGPSRDSEIVGRAKGTYISDDSTNTTTGLFLTFVAVLKDGTMSMHGQDNIFDEVRELAVIGGTGAYRFASGFAQMRTYKF</sequence>
<reference evidence="5 6" key="1">
    <citation type="journal article" date="2011" name="Science">
        <title>The Selaginella genome identifies genetic changes associated with the evolution of vascular plants.</title>
        <authorList>
            <person name="Banks J.A."/>
            <person name="Nishiyama T."/>
            <person name="Hasebe M."/>
            <person name="Bowman J.L."/>
            <person name="Gribskov M."/>
            <person name="dePamphilis C."/>
            <person name="Albert V.A."/>
            <person name="Aono N."/>
            <person name="Aoyama T."/>
            <person name="Ambrose B.A."/>
            <person name="Ashton N.W."/>
            <person name="Axtell M.J."/>
            <person name="Barker E."/>
            <person name="Barker M.S."/>
            <person name="Bennetzen J.L."/>
            <person name="Bonawitz N.D."/>
            <person name="Chapple C."/>
            <person name="Cheng C."/>
            <person name="Correa L.G."/>
            <person name="Dacre M."/>
            <person name="DeBarry J."/>
            <person name="Dreyer I."/>
            <person name="Elias M."/>
            <person name="Engstrom E.M."/>
            <person name="Estelle M."/>
            <person name="Feng L."/>
            <person name="Finet C."/>
            <person name="Floyd S.K."/>
            <person name="Frommer W.B."/>
            <person name="Fujita T."/>
            <person name="Gramzow L."/>
            <person name="Gutensohn M."/>
            <person name="Harholt J."/>
            <person name="Hattori M."/>
            <person name="Heyl A."/>
            <person name="Hirai T."/>
            <person name="Hiwatashi Y."/>
            <person name="Ishikawa M."/>
            <person name="Iwata M."/>
            <person name="Karol K.G."/>
            <person name="Koehler B."/>
            <person name="Kolukisaoglu U."/>
            <person name="Kubo M."/>
            <person name="Kurata T."/>
            <person name="Lalonde S."/>
            <person name="Li K."/>
            <person name="Li Y."/>
            <person name="Litt A."/>
            <person name="Lyons E."/>
            <person name="Manning G."/>
            <person name="Maruyama T."/>
            <person name="Michael T.P."/>
            <person name="Mikami K."/>
            <person name="Miyazaki S."/>
            <person name="Morinaga S."/>
            <person name="Murata T."/>
            <person name="Mueller-Roeber B."/>
            <person name="Nelson D.R."/>
            <person name="Obara M."/>
            <person name="Oguri Y."/>
            <person name="Olmstead R.G."/>
            <person name="Onodera N."/>
            <person name="Petersen B.L."/>
            <person name="Pils B."/>
            <person name="Prigge M."/>
            <person name="Rensing S.A."/>
            <person name="Riano-Pachon D.M."/>
            <person name="Roberts A.W."/>
            <person name="Sato Y."/>
            <person name="Scheller H.V."/>
            <person name="Schulz B."/>
            <person name="Schulz C."/>
            <person name="Shakirov E.V."/>
            <person name="Shibagaki N."/>
            <person name="Shinohara N."/>
            <person name="Shippen D.E."/>
            <person name="Soerensen I."/>
            <person name="Sotooka R."/>
            <person name="Sugimoto N."/>
            <person name="Sugita M."/>
            <person name="Sumikawa N."/>
            <person name="Tanurdzic M."/>
            <person name="Theissen G."/>
            <person name="Ulvskov P."/>
            <person name="Wakazuki S."/>
            <person name="Weng J.K."/>
            <person name="Willats W.W."/>
            <person name="Wipf D."/>
            <person name="Wolf P.G."/>
            <person name="Yang L."/>
            <person name="Zimmer A.D."/>
            <person name="Zhu Q."/>
            <person name="Mitros T."/>
            <person name="Hellsten U."/>
            <person name="Loque D."/>
            <person name="Otillar R."/>
            <person name="Salamov A."/>
            <person name="Schmutz J."/>
            <person name="Shapiro H."/>
            <person name="Lindquist E."/>
            <person name="Lucas S."/>
            <person name="Rokhsar D."/>
            <person name="Grigoriev I.V."/>
        </authorList>
    </citation>
    <scope>NUCLEOTIDE SEQUENCE [LARGE SCALE GENOMIC DNA]</scope>
</reference>
<dbReference type="PANTHER" id="PTHR21495">
    <property type="entry name" value="NUCLEOPORIN-RELATED"/>
    <property type="match status" value="1"/>
</dbReference>
<dbReference type="OMA" id="FHTHGAF"/>
<evidence type="ECO:0000313" key="5">
    <source>
        <dbReference type="EMBL" id="EFJ27648.1"/>
    </source>
</evidence>
<dbReference type="EMBL" id="GL377581">
    <property type="protein sequence ID" value="EFJ27648.1"/>
    <property type="molecule type" value="Genomic_DNA"/>
</dbReference>
<dbReference type="eggNOG" id="ENOG502RZHY">
    <property type="taxonomic scope" value="Eukaryota"/>
</dbReference>
<evidence type="ECO:0000256" key="3">
    <source>
        <dbReference type="ARBA" id="ARBA00022525"/>
    </source>
</evidence>
<dbReference type="Pfam" id="PF03018">
    <property type="entry name" value="Dirigent"/>
    <property type="match status" value="1"/>
</dbReference>
<dbReference type="OrthoDB" id="1864232at2759"/>
<accession>D8RJ49</accession>
<dbReference type="AlphaFoldDB" id="D8RJ49"/>
<keyword evidence="4" id="KW-0052">Apoplast</keyword>
<dbReference type="GO" id="GO:0048046">
    <property type="term" value="C:apoplast"/>
    <property type="evidence" value="ECO:0007669"/>
    <property type="project" value="UniProtKB-SubCell"/>
</dbReference>
<dbReference type="InterPro" id="IPR044859">
    <property type="entry name" value="Allene_oxi_cyc_Dirigent"/>
</dbReference>
<comment type="function">
    <text evidence="4">Dirigent proteins impart stereoselectivity on the phenoxy radical-coupling reaction, yielding optically active lignans from two molecules of coniferyl alcohol in the biosynthesis of lignans, flavonolignans, and alkaloids and thus plays a central role in plant secondary metabolism.</text>
</comment>
<organism evidence="6">
    <name type="scientific">Selaginella moellendorffii</name>
    <name type="common">Spikemoss</name>
    <dbReference type="NCBI Taxonomy" id="88036"/>
    <lineage>
        <taxon>Eukaryota</taxon>
        <taxon>Viridiplantae</taxon>
        <taxon>Streptophyta</taxon>
        <taxon>Embryophyta</taxon>
        <taxon>Tracheophyta</taxon>
        <taxon>Lycopodiopsida</taxon>
        <taxon>Selaginellales</taxon>
        <taxon>Selaginellaceae</taxon>
        <taxon>Selaginella</taxon>
    </lineage>
</organism>
<evidence type="ECO:0000256" key="2">
    <source>
        <dbReference type="ARBA" id="ARBA00011738"/>
    </source>
</evidence>
<dbReference type="HOGENOM" id="CLU_087111_2_0_1"/>
<feature type="non-terminal residue" evidence="5">
    <location>
        <position position="1"/>
    </location>
</feature>
<proteinExistence type="inferred from homology"/>
<comment type="similarity">
    <text evidence="1 4">Belongs to the plant dirigent protein family.</text>
</comment>
<name>D8RJ49_SELML</name>
<dbReference type="KEGG" id="smo:SELMODRAFT_6011"/>
<gene>
    <name evidence="5" type="ORF">SELMODRAFT_6011</name>
</gene>
<protein>
    <recommendedName>
        <fullName evidence="4">Dirigent protein</fullName>
    </recommendedName>
</protein>
<dbReference type="GO" id="GO:0009699">
    <property type="term" value="P:phenylpropanoid biosynthetic process"/>
    <property type="evidence" value="ECO:0007669"/>
    <property type="project" value="UniProtKB-ARBA"/>
</dbReference>
<dbReference type="Proteomes" id="UP000001514">
    <property type="component" value="Unassembled WGS sequence"/>
</dbReference>
<dbReference type="Gene3D" id="2.40.480.10">
    <property type="entry name" value="Allene oxide cyclase-like"/>
    <property type="match status" value="1"/>
</dbReference>
<feature type="non-terminal residue" evidence="5">
    <location>
        <position position="121"/>
    </location>
</feature>
<evidence type="ECO:0000256" key="4">
    <source>
        <dbReference type="RuleBase" id="RU363099"/>
    </source>
</evidence>
<keyword evidence="6" id="KW-1185">Reference proteome</keyword>